<dbReference type="Pfam" id="PF21948">
    <property type="entry name" value="LplA-B_cat"/>
    <property type="match status" value="1"/>
</dbReference>
<feature type="domain" description="BPL/LPL catalytic" evidence="1">
    <location>
        <begin position="18"/>
        <end position="207"/>
    </location>
</feature>
<proteinExistence type="predicted"/>
<organism evidence="2">
    <name type="scientific">freshwater metagenome</name>
    <dbReference type="NCBI Taxonomy" id="449393"/>
    <lineage>
        <taxon>unclassified sequences</taxon>
        <taxon>metagenomes</taxon>
        <taxon>ecological metagenomes</taxon>
    </lineage>
</organism>
<dbReference type="AlphaFoldDB" id="A0A6J6X2R4"/>
<dbReference type="Gene3D" id="3.30.930.10">
    <property type="entry name" value="Bira Bifunctional Protein, Domain 2"/>
    <property type="match status" value="1"/>
</dbReference>
<dbReference type="EMBL" id="CAFAAJ010000004">
    <property type="protein sequence ID" value="CAB4789526.1"/>
    <property type="molecule type" value="Genomic_DNA"/>
</dbReference>
<evidence type="ECO:0000313" key="3">
    <source>
        <dbReference type="EMBL" id="CAB4989727.1"/>
    </source>
</evidence>
<protein>
    <submittedName>
        <fullName evidence="2">Unannotated protein</fullName>
    </submittedName>
</protein>
<reference evidence="2" key="1">
    <citation type="submission" date="2020-05" db="EMBL/GenBank/DDBJ databases">
        <authorList>
            <person name="Chiriac C."/>
            <person name="Salcher M."/>
            <person name="Ghai R."/>
            <person name="Kavagutti S V."/>
        </authorList>
    </citation>
    <scope>NUCLEOTIDE SEQUENCE</scope>
</reference>
<evidence type="ECO:0000313" key="2">
    <source>
        <dbReference type="EMBL" id="CAB4789526.1"/>
    </source>
</evidence>
<gene>
    <name evidence="2" type="ORF">UFOPK3001_00109</name>
    <name evidence="3" type="ORF">UFOPK3954_01081</name>
</gene>
<dbReference type="PANTHER" id="PTHR43679">
    <property type="entry name" value="OCTANOYLTRANSFERASE LIPM-RELATED"/>
    <property type="match status" value="1"/>
</dbReference>
<dbReference type="InterPro" id="IPR004143">
    <property type="entry name" value="BPL_LPL_catalytic"/>
</dbReference>
<name>A0A6J6X2R4_9ZZZZ</name>
<accession>A0A6J6X2R4</accession>
<dbReference type="PROSITE" id="PS51733">
    <property type="entry name" value="BPL_LPL_CATALYTIC"/>
    <property type="match status" value="1"/>
</dbReference>
<dbReference type="EMBL" id="CAFBON010000099">
    <property type="protein sequence ID" value="CAB4989727.1"/>
    <property type="molecule type" value="Genomic_DNA"/>
</dbReference>
<evidence type="ECO:0000259" key="1">
    <source>
        <dbReference type="PROSITE" id="PS51733"/>
    </source>
</evidence>
<dbReference type="InterPro" id="IPR045864">
    <property type="entry name" value="aa-tRNA-synth_II/BPL/LPL"/>
</dbReference>
<dbReference type="InterPro" id="IPR050664">
    <property type="entry name" value="Octanoyltrans_LipM/LipL"/>
</dbReference>
<dbReference type="SUPFAM" id="SSF55681">
    <property type="entry name" value="Class II aaRS and biotin synthetases"/>
    <property type="match status" value="1"/>
</dbReference>
<sequence>MESVRGIAAEFHDRDLPSPAVPSLWWFELLRPALILGSTQSDSVVDHESCRRAGVDVVRRHSGGGAVLLVPGNVTWFDIIIPRSHPQWDDDVSRAAWWVGEVVARALGDETLIVHRGPMISSAWSATVCFAGLGPGEVTRGGAKVLGLSQRRTRDLIRYQCALYRRWDPVLLAGLLAPGGPSAADLEDVVGVAELDLDALVRSLGQQ</sequence>
<dbReference type="PANTHER" id="PTHR43679:SF2">
    <property type="entry name" value="OCTANOYL-[GCVH]:PROTEIN N-OCTANOYLTRANSFERASE"/>
    <property type="match status" value="1"/>
</dbReference>